<protein>
    <submittedName>
        <fullName evidence="2">Uncharacterized protein</fullName>
    </submittedName>
</protein>
<feature type="transmembrane region" description="Helical" evidence="1">
    <location>
        <begin position="289"/>
        <end position="309"/>
    </location>
</feature>
<keyword evidence="1" id="KW-0812">Transmembrane</keyword>
<dbReference type="EMBL" id="DWYS01000033">
    <property type="protein sequence ID" value="HJB06731.1"/>
    <property type="molecule type" value="Genomic_DNA"/>
</dbReference>
<keyword evidence="1" id="KW-1133">Transmembrane helix</keyword>
<feature type="transmembrane region" description="Helical" evidence="1">
    <location>
        <begin position="111"/>
        <end position="127"/>
    </location>
</feature>
<feature type="transmembrane region" description="Helical" evidence="1">
    <location>
        <begin position="353"/>
        <end position="372"/>
    </location>
</feature>
<dbReference type="Proteomes" id="UP000886804">
    <property type="component" value="Unassembled WGS sequence"/>
</dbReference>
<evidence type="ECO:0000313" key="2">
    <source>
        <dbReference type="EMBL" id="HJB06731.1"/>
    </source>
</evidence>
<organism evidence="2 3">
    <name type="scientific">Candidatus Enterocloster faecavium</name>
    <dbReference type="NCBI Taxonomy" id="2838560"/>
    <lineage>
        <taxon>Bacteria</taxon>
        <taxon>Bacillati</taxon>
        <taxon>Bacillota</taxon>
        <taxon>Clostridia</taxon>
        <taxon>Lachnospirales</taxon>
        <taxon>Lachnospiraceae</taxon>
        <taxon>Enterocloster</taxon>
    </lineage>
</organism>
<feature type="transmembrane region" description="Helical" evidence="1">
    <location>
        <begin position="87"/>
        <end position="104"/>
    </location>
</feature>
<sequence>MEREKLKSLIYILLPILGTVFVCWYIAQSTCDVVYSDYIRLVNSYLPDVYDLKKFLVPDVLTRIPINYLERIINVEFFGFSVTLDRVLGAVGLGLAGLVFGSYCKRRRLGLMWFVILMAVMFSLNKWEMITNGSGWAHFLAFAGFYYHELVLDRVWSGEGKKGDKARLCILPWLIILGAAGPYGASYAAVLLVSYLYCLIRCGQKGKKEEQRWFIAWFFCALIPLLLYVLSNSYVVEEHAGDTGRPLWVILMDHPTFPIRFLLKSFAGILVGGEELTNWMNSGLLSNKACYGIGLFVICGYLAALWMNIRYRLYERAIMPMMLLLGGGLNHLLVFLTRYIFEKESYALNSSRYTLQFQVGIFGILLTFALVLQIEQKFWMVGRTLAAIFSVAILLGNGYTTYHELEMAPYRKEWFEARAERALEVPKLTDEEFEAQGDELADFFEYWNGNDKIRNAYQILEENHWNVFREEE</sequence>
<keyword evidence="1" id="KW-0472">Membrane</keyword>
<feature type="transmembrane region" description="Helical" evidence="1">
    <location>
        <begin position="170"/>
        <end position="200"/>
    </location>
</feature>
<name>A0A9D2L6D3_9FIRM</name>
<evidence type="ECO:0000256" key="1">
    <source>
        <dbReference type="SAM" id="Phobius"/>
    </source>
</evidence>
<gene>
    <name evidence="2" type="ORF">H9716_02570</name>
</gene>
<feature type="transmembrane region" description="Helical" evidence="1">
    <location>
        <begin position="321"/>
        <end position="341"/>
    </location>
</feature>
<feature type="transmembrane region" description="Helical" evidence="1">
    <location>
        <begin position="384"/>
        <end position="402"/>
    </location>
</feature>
<reference evidence="2" key="1">
    <citation type="journal article" date="2021" name="PeerJ">
        <title>Extensive microbial diversity within the chicken gut microbiome revealed by metagenomics and culture.</title>
        <authorList>
            <person name="Gilroy R."/>
            <person name="Ravi A."/>
            <person name="Getino M."/>
            <person name="Pursley I."/>
            <person name="Horton D.L."/>
            <person name="Alikhan N.F."/>
            <person name="Baker D."/>
            <person name="Gharbi K."/>
            <person name="Hall N."/>
            <person name="Watson M."/>
            <person name="Adriaenssens E.M."/>
            <person name="Foster-Nyarko E."/>
            <person name="Jarju S."/>
            <person name="Secka A."/>
            <person name="Antonio M."/>
            <person name="Oren A."/>
            <person name="Chaudhuri R.R."/>
            <person name="La Ragione R."/>
            <person name="Hildebrand F."/>
            <person name="Pallen M.J."/>
        </authorList>
    </citation>
    <scope>NUCLEOTIDE SEQUENCE</scope>
    <source>
        <strain evidence="2">CHK188-4685</strain>
    </source>
</reference>
<comment type="caution">
    <text evidence="2">The sequence shown here is derived from an EMBL/GenBank/DDBJ whole genome shotgun (WGS) entry which is preliminary data.</text>
</comment>
<evidence type="ECO:0000313" key="3">
    <source>
        <dbReference type="Proteomes" id="UP000886804"/>
    </source>
</evidence>
<dbReference type="AlphaFoldDB" id="A0A9D2L6D3"/>
<proteinExistence type="predicted"/>
<accession>A0A9D2L6D3</accession>
<feature type="transmembrane region" description="Helical" evidence="1">
    <location>
        <begin position="212"/>
        <end position="230"/>
    </location>
</feature>
<reference evidence="2" key="2">
    <citation type="submission" date="2021-04" db="EMBL/GenBank/DDBJ databases">
        <authorList>
            <person name="Gilroy R."/>
        </authorList>
    </citation>
    <scope>NUCLEOTIDE SEQUENCE</scope>
    <source>
        <strain evidence="2">CHK188-4685</strain>
    </source>
</reference>
<feature type="transmembrane region" description="Helical" evidence="1">
    <location>
        <begin position="9"/>
        <end position="27"/>
    </location>
</feature>